<dbReference type="GO" id="GO:0005737">
    <property type="term" value="C:cytoplasm"/>
    <property type="evidence" value="ECO:0007669"/>
    <property type="project" value="UniProtKB-SubCell"/>
</dbReference>
<dbReference type="GO" id="GO:0019509">
    <property type="term" value="P:L-methionine salvage from methylthioadenosine"/>
    <property type="evidence" value="ECO:0007669"/>
    <property type="project" value="UniProtKB-UniRule"/>
</dbReference>
<dbReference type="UniPathway" id="UPA00904">
    <property type="reaction ID" value="UER00874"/>
</dbReference>
<dbReference type="AlphaFoldDB" id="A0A058ZAX1"/>
<dbReference type="InterPro" id="IPR005251">
    <property type="entry name" value="IF-M1Pi"/>
</dbReference>
<evidence type="ECO:0000313" key="4">
    <source>
        <dbReference type="Proteomes" id="UP000030693"/>
    </source>
</evidence>
<dbReference type="GO" id="GO:0005634">
    <property type="term" value="C:nucleus"/>
    <property type="evidence" value="ECO:0007669"/>
    <property type="project" value="UniProtKB-SubCell"/>
</dbReference>
<dbReference type="GeneID" id="20527205"/>
<dbReference type="STRING" id="691883.A0A058ZAX1"/>
<dbReference type="eggNOG" id="KOG1468">
    <property type="taxonomic scope" value="Eukaryota"/>
</dbReference>
<keyword evidence="2" id="KW-0963">Cytoplasm</keyword>
<dbReference type="FunFam" id="1.20.120.420:FF:000003">
    <property type="entry name" value="Methylthioribose-1-phosphate isomerase"/>
    <property type="match status" value="1"/>
</dbReference>
<dbReference type="EMBL" id="KB932203">
    <property type="protein sequence ID" value="KCV71544.1"/>
    <property type="molecule type" value="Genomic_DNA"/>
</dbReference>
<comment type="function">
    <text evidence="2">Catalyzes the interconversion of methylthioribose-1-phosphate (MTR-1-P) into methylthioribulose-1-phosphate (MTRu-1-P).</text>
</comment>
<dbReference type="InterPro" id="IPR037171">
    <property type="entry name" value="NagB/RpiA_transferase-like"/>
</dbReference>
<feature type="active site" description="Proton donor" evidence="2">
    <location>
        <position position="276"/>
    </location>
</feature>
<sequence>MSALQAIRYEHGSLSVLDQLLLPHTSEYVRVANAQDGFSVIRNMQVRGAPAIALVAALAVAVDLQTMDLDAQTAEGLRTHISQSWALLRTSRPTAVNLFDAAADVEALLANAPADASPADLVERYVAFAERLLREDVQTNRNIGHHGLEFLRTARAESLTTGGLTLLTHCNTGSLATAGYGTALGIIRAAHEAGCLKEALFTETRPYNQGSRLTAYELHVEQIPNRMICDNMVAAAISRLGVDAAIHHRDHPCAAPRMQPQLTSISPPPPRNRLPDCESLAANGDTANKIGTLQLALACQHYGIPFIVAAPTTSIDLNTASGEDIVIEERPAGELLHITGLEVGEGASPGRMTTIRVSPASTGCWNPSFDVTPASLIAAIVTERGTFVREPGADTFNLRAALQ</sequence>
<keyword evidence="2" id="KW-0486">Methionine biosynthesis</keyword>
<comment type="subcellular location">
    <subcellularLocation>
        <location evidence="2">Cytoplasm</location>
    </subcellularLocation>
    <subcellularLocation>
        <location evidence="2">Nucleus</location>
    </subcellularLocation>
</comment>
<dbReference type="InterPro" id="IPR042529">
    <property type="entry name" value="IF_2B-like_C"/>
</dbReference>
<evidence type="ECO:0000313" key="3">
    <source>
        <dbReference type="EMBL" id="KCV71544.1"/>
    </source>
</evidence>
<protein>
    <recommendedName>
        <fullName evidence="2">Methylthioribose-1-phosphate isomerase</fullName>
        <shortName evidence="2">M1Pi</shortName>
        <shortName evidence="2">MTR-1-P isomerase</shortName>
        <ecNumber evidence="2">5.3.1.23</ecNumber>
    </recommendedName>
    <alternativeName>
        <fullName evidence="2">S-methyl-5-thioribose-1-phosphate isomerase</fullName>
    </alternativeName>
    <alternativeName>
        <fullName evidence="2">Translation initiation factor eIF-2B subunit alpha/beta/delta-like protein</fullName>
    </alternativeName>
</protein>
<feature type="site" description="Transition state stabilizer" evidence="2">
    <location>
        <position position="170"/>
    </location>
</feature>
<evidence type="ECO:0000256" key="2">
    <source>
        <dbReference type="HAMAP-Rule" id="MF_03119"/>
    </source>
</evidence>
<dbReference type="PANTHER" id="PTHR43475">
    <property type="entry name" value="METHYLTHIORIBOSE-1-PHOSPHATE ISOMERASE"/>
    <property type="match status" value="1"/>
</dbReference>
<gene>
    <name evidence="3" type="ORF">H696_02480</name>
</gene>
<reference evidence="3" key="1">
    <citation type="submission" date="2013-04" db="EMBL/GenBank/DDBJ databases">
        <title>The Genome Sequence of Fonticula alba ATCC 38817.</title>
        <authorList>
            <consortium name="The Broad Institute Genomics Platform"/>
            <person name="Russ C."/>
            <person name="Cuomo C."/>
            <person name="Burger G."/>
            <person name="Gray M.W."/>
            <person name="Holland P.W.H."/>
            <person name="King N."/>
            <person name="Lang F.B.F."/>
            <person name="Roger A.J."/>
            <person name="Ruiz-Trillo I."/>
            <person name="Brown M."/>
            <person name="Walker B."/>
            <person name="Young S."/>
            <person name="Zeng Q."/>
            <person name="Gargeya S."/>
            <person name="Fitzgerald M."/>
            <person name="Haas B."/>
            <person name="Abouelleil A."/>
            <person name="Allen A.W."/>
            <person name="Alvarado L."/>
            <person name="Arachchi H.M."/>
            <person name="Berlin A.M."/>
            <person name="Chapman S.B."/>
            <person name="Gainer-Dewar J."/>
            <person name="Goldberg J."/>
            <person name="Griggs A."/>
            <person name="Gujja S."/>
            <person name="Hansen M."/>
            <person name="Howarth C."/>
            <person name="Imamovic A."/>
            <person name="Ireland A."/>
            <person name="Larimer J."/>
            <person name="McCowan C."/>
            <person name="Murphy C."/>
            <person name="Pearson M."/>
            <person name="Poon T.W."/>
            <person name="Priest M."/>
            <person name="Roberts A."/>
            <person name="Saif S."/>
            <person name="Shea T."/>
            <person name="Sisk P."/>
            <person name="Sykes S."/>
            <person name="Wortman J."/>
            <person name="Nusbaum C."/>
            <person name="Birren B."/>
        </authorList>
    </citation>
    <scope>NUCLEOTIDE SEQUENCE [LARGE SCALE GENOMIC DNA]</scope>
    <source>
        <strain evidence="3">ATCC 38817</strain>
    </source>
</reference>
<dbReference type="Gene3D" id="3.40.50.10470">
    <property type="entry name" value="Translation initiation factor eif-2b, domain 2"/>
    <property type="match status" value="2"/>
</dbReference>
<dbReference type="Pfam" id="PF01008">
    <property type="entry name" value="IF-2B"/>
    <property type="match status" value="2"/>
</dbReference>
<dbReference type="PANTHER" id="PTHR43475:SF1">
    <property type="entry name" value="METHYLTHIORIBOSE-1-PHOSPHATE ISOMERASE"/>
    <property type="match status" value="1"/>
</dbReference>
<dbReference type="Proteomes" id="UP000030693">
    <property type="component" value="Unassembled WGS sequence"/>
</dbReference>
<comment type="pathway">
    <text evidence="2">Amino-acid biosynthesis; L-methionine biosynthesis via salvage pathway; L-methionine from S-methyl-5-thio-alpha-D-ribose 1-phosphate: step 1/6.</text>
</comment>
<comment type="catalytic activity">
    <reaction evidence="2">
        <text>5-(methylsulfanyl)-alpha-D-ribose 1-phosphate = 5-(methylsulfanyl)-D-ribulose 1-phosphate</text>
        <dbReference type="Rhea" id="RHEA:19989"/>
        <dbReference type="ChEBI" id="CHEBI:58533"/>
        <dbReference type="ChEBI" id="CHEBI:58548"/>
        <dbReference type="EC" id="5.3.1.23"/>
    </reaction>
</comment>
<dbReference type="SUPFAM" id="SSF100950">
    <property type="entry name" value="NagB/RpiA/CoA transferase-like"/>
    <property type="match status" value="2"/>
</dbReference>
<dbReference type="HAMAP" id="MF_01678">
    <property type="entry name" value="Salvage_MtnA"/>
    <property type="match status" value="1"/>
</dbReference>
<organism evidence="3">
    <name type="scientific">Fonticula alba</name>
    <name type="common">Slime mold</name>
    <dbReference type="NCBI Taxonomy" id="691883"/>
    <lineage>
        <taxon>Eukaryota</taxon>
        <taxon>Rotosphaerida</taxon>
        <taxon>Fonticulaceae</taxon>
        <taxon>Fonticula</taxon>
    </lineage>
</organism>
<comment type="similarity">
    <text evidence="2">Belongs to the eIF-2B alpha/beta/delta subunits family. MtnA subfamily.</text>
</comment>
<dbReference type="OrthoDB" id="2461at2759"/>
<evidence type="ECO:0000256" key="1">
    <source>
        <dbReference type="ARBA" id="ARBA00023235"/>
    </source>
</evidence>
<dbReference type="InterPro" id="IPR027363">
    <property type="entry name" value="M1Pi_N"/>
</dbReference>
<keyword evidence="2" id="KW-0539">Nucleus</keyword>
<dbReference type="InterPro" id="IPR000649">
    <property type="entry name" value="IF-2B-related"/>
</dbReference>
<proteinExistence type="inferred from homology"/>
<dbReference type="EC" id="5.3.1.23" evidence="2"/>
<keyword evidence="1 2" id="KW-0413">Isomerase</keyword>
<keyword evidence="4" id="KW-1185">Reference proteome</keyword>
<dbReference type="GO" id="GO:0046523">
    <property type="term" value="F:S-methyl-5-thioribose-1-phosphate isomerase activity"/>
    <property type="evidence" value="ECO:0007669"/>
    <property type="project" value="UniProtKB-UniRule"/>
</dbReference>
<dbReference type="RefSeq" id="XP_009494667.1">
    <property type="nucleotide sequence ID" value="XM_009496392.1"/>
</dbReference>
<name>A0A058ZAX1_FONAL</name>
<keyword evidence="2" id="KW-0028">Amino-acid biosynthesis</keyword>
<dbReference type="OMA" id="CETRPLN"/>
<dbReference type="Gene3D" id="1.20.120.420">
    <property type="entry name" value="translation initiation factor eif-2b, domain 1"/>
    <property type="match status" value="1"/>
</dbReference>
<accession>A0A058ZAX1</accession>